<organism evidence="1 2">
    <name type="scientific">Youngiibacter fragilis 232.1</name>
    <dbReference type="NCBI Taxonomy" id="994573"/>
    <lineage>
        <taxon>Bacteria</taxon>
        <taxon>Bacillati</taxon>
        <taxon>Bacillota</taxon>
        <taxon>Clostridia</taxon>
        <taxon>Eubacteriales</taxon>
        <taxon>Clostridiaceae</taxon>
        <taxon>Youngiibacter</taxon>
    </lineage>
</organism>
<dbReference type="EMBL" id="AXUN02000087">
    <property type="protein sequence ID" value="ETA81625.1"/>
    <property type="molecule type" value="Genomic_DNA"/>
</dbReference>
<accession>V7I5Z4</accession>
<evidence type="ECO:0000313" key="1">
    <source>
        <dbReference type="EMBL" id="ETA81625.1"/>
    </source>
</evidence>
<protein>
    <submittedName>
        <fullName evidence="1">Uncharacterized protein</fullName>
    </submittedName>
</protein>
<gene>
    <name evidence="1" type="ORF">T472_0205495</name>
</gene>
<dbReference type="AlphaFoldDB" id="V7I5Z4"/>
<proteinExistence type="predicted"/>
<evidence type="ECO:0000313" key="2">
    <source>
        <dbReference type="Proteomes" id="UP000017747"/>
    </source>
</evidence>
<keyword evidence="2" id="KW-1185">Reference proteome</keyword>
<comment type="caution">
    <text evidence="1">The sequence shown here is derived from an EMBL/GenBank/DDBJ whole genome shotgun (WGS) entry which is preliminary data.</text>
</comment>
<dbReference type="Proteomes" id="UP000017747">
    <property type="component" value="Unassembled WGS sequence"/>
</dbReference>
<reference evidence="1 2" key="1">
    <citation type="journal article" date="2014" name="Genome Announc.">
        <title>Genome Sequence of Youngiibacter fragilis, the Type Strain of the Genus Youngiibacter.</title>
        <authorList>
            <person name="Wawrik C.B."/>
            <person name="Callaghan A.V."/>
            <person name="Stamps B.W."/>
            <person name="Wawrik B."/>
        </authorList>
    </citation>
    <scope>NUCLEOTIDE SEQUENCE [LARGE SCALE GENOMIC DNA]</scope>
    <source>
        <strain evidence="1 2">232.1</strain>
    </source>
</reference>
<sequence length="57" mass="6613">MILFAYANGEFNSQEDLGRKDKKASKSFYPKPDSVNLYESGYGKYIWIHSALKTIEY</sequence>
<name>V7I5Z4_9CLOT</name>